<dbReference type="OrthoDB" id="5034579at2759"/>
<dbReference type="GO" id="GO:0005737">
    <property type="term" value="C:cytoplasm"/>
    <property type="evidence" value="ECO:0007669"/>
    <property type="project" value="TreeGrafter"/>
</dbReference>
<feature type="domain" description="Orn/DAP/Arg decarboxylase 2 C-terminal" evidence="8">
    <location>
        <begin position="273"/>
        <end position="368"/>
    </location>
</feature>
<dbReference type="GO" id="GO:0004586">
    <property type="term" value="F:ornithine decarboxylase activity"/>
    <property type="evidence" value="ECO:0007669"/>
    <property type="project" value="TreeGrafter"/>
</dbReference>
<dbReference type="InterPro" id="IPR029066">
    <property type="entry name" value="PLP-binding_barrel"/>
</dbReference>
<evidence type="ECO:0000259" key="9">
    <source>
        <dbReference type="Pfam" id="PF02784"/>
    </source>
</evidence>
<keyword evidence="11" id="KW-1185">Reference proteome</keyword>
<dbReference type="InterPro" id="IPR022643">
    <property type="entry name" value="De-COase2_C"/>
</dbReference>
<evidence type="ECO:0000259" key="8">
    <source>
        <dbReference type="Pfam" id="PF00278"/>
    </source>
</evidence>
<evidence type="ECO:0000256" key="4">
    <source>
        <dbReference type="ARBA" id="ARBA00023115"/>
    </source>
</evidence>
<reference evidence="10" key="1">
    <citation type="submission" date="2022-01" db="EMBL/GenBank/DDBJ databases">
        <authorList>
            <person name="King R."/>
        </authorList>
    </citation>
    <scope>NUCLEOTIDE SEQUENCE</scope>
</reference>
<comment type="cofactor">
    <cofactor evidence="1">
        <name>pyridoxal 5'-phosphate</name>
        <dbReference type="ChEBI" id="CHEBI:597326"/>
    </cofactor>
</comment>
<name>A0A9N9TLC5_PHYSR</name>
<dbReference type="EMBL" id="OU900096">
    <property type="protein sequence ID" value="CAG9860373.1"/>
    <property type="molecule type" value="Genomic_DNA"/>
</dbReference>
<evidence type="ECO:0000256" key="7">
    <source>
        <dbReference type="RuleBase" id="RU003737"/>
    </source>
</evidence>
<dbReference type="Proteomes" id="UP001153712">
    <property type="component" value="Chromosome 3"/>
</dbReference>
<dbReference type="InterPro" id="IPR002433">
    <property type="entry name" value="Orn_de-COase"/>
</dbReference>
<dbReference type="AlphaFoldDB" id="A0A9N9TLC5"/>
<dbReference type="SUPFAM" id="SSF51419">
    <property type="entry name" value="PLP-binding barrel"/>
    <property type="match status" value="1"/>
</dbReference>
<evidence type="ECO:0000256" key="6">
    <source>
        <dbReference type="ARBA" id="ARBA00037173"/>
    </source>
</evidence>
<proteinExistence type="inferred from homology"/>
<evidence type="ECO:0008006" key="12">
    <source>
        <dbReference type="Google" id="ProtNLM"/>
    </source>
</evidence>
<dbReference type="Gene3D" id="3.20.20.10">
    <property type="entry name" value="Alanine racemase"/>
    <property type="match status" value="1"/>
</dbReference>
<evidence type="ECO:0000313" key="10">
    <source>
        <dbReference type="EMBL" id="CAG9860373.1"/>
    </source>
</evidence>
<dbReference type="FunFam" id="3.20.20.10:FF:000005">
    <property type="entry name" value="Ornithine decarboxylase"/>
    <property type="match status" value="1"/>
</dbReference>
<dbReference type="PANTHER" id="PTHR11482">
    <property type="entry name" value="ARGININE/DIAMINOPIMELATE/ORNITHINE DECARBOXYLASE"/>
    <property type="match status" value="1"/>
</dbReference>
<dbReference type="InterPro" id="IPR000183">
    <property type="entry name" value="Orn/DAP/Arg_de-COase"/>
</dbReference>
<dbReference type="Pfam" id="PF02784">
    <property type="entry name" value="Orn_Arg_deC_N"/>
    <property type="match status" value="1"/>
</dbReference>
<evidence type="ECO:0000256" key="5">
    <source>
        <dbReference type="ARBA" id="ARBA00023239"/>
    </source>
</evidence>
<keyword evidence="3" id="KW-0663">Pyridoxal phosphate</keyword>
<dbReference type="PRINTS" id="PR01179">
    <property type="entry name" value="ODADCRBXLASE"/>
</dbReference>
<protein>
    <recommendedName>
        <fullName evidence="12">Ornithine decarboxylase</fullName>
    </recommendedName>
</protein>
<organism evidence="10 11">
    <name type="scientific">Phyllotreta striolata</name>
    <name type="common">Striped flea beetle</name>
    <name type="synonym">Crioceris striolata</name>
    <dbReference type="NCBI Taxonomy" id="444603"/>
    <lineage>
        <taxon>Eukaryota</taxon>
        <taxon>Metazoa</taxon>
        <taxon>Ecdysozoa</taxon>
        <taxon>Arthropoda</taxon>
        <taxon>Hexapoda</taxon>
        <taxon>Insecta</taxon>
        <taxon>Pterygota</taxon>
        <taxon>Neoptera</taxon>
        <taxon>Endopterygota</taxon>
        <taxon>Coleoptera</taxon>
        <taxon>Polyphaga</taxon>
        <taxon>Cucujiformia</taxon>
        <taxon>Chrysomeloidea</taxon>
        <taxon>Chrysomelidae</taxon>
        <taxon>Galerucinae</taxon>
        <taxon>Alticini</taxon>
        <taxon>Phyllotreta</taxon>
    </lineage>
</organism>
<comment type="function">
    <text evidence="6">Catalyzes the first and rate-limiting step of polyamine biosynthesis that converts ornithine into putrescine, which is the precursor for the polyamines, spermidine and spermine. Polyamines are essential for cell proliferation and are implicated in cellular processes, ranging from DNA replication to apoptosis.</text>
</comment>
<evidence type="ECO:0000313" key="11">
    <source>
        <dbReference type="Proteomes" id="UP001153712"/>
    </source>
</evidence>
<evidence type="ECO:0000256" key="3">
    <source>
        <dbReference type="ARBA" id="ARBA00022898"/>
    </source>
</evidence>
<dbReference type="PRINTS" id="PR01182">
    <property type="entry name" value="ORNDCRBXLASE"/>
</dbReference>
<dbReference type="CDD" id="cd00622">
    <property type="entry name" value="PLPDE_III_ODC"/>
    <property type="match status" value="1"/>
</dbReference>
<comment type="similarity">
    <text evidence="2 7">Belongs to the Orn/Lys/Arg decarboxylase class-II family.</text>
</comment>
<dbReference type="InterPro" id="IPR009006">
    <property type="entry name" value="Ala_racemase/Decarboxylase_C"/>
</dbReference>
<gene>
    <name evidence="10" type="ORF">PHYEVI_LOCUS6727</name>
</gene>
<dbReference type="Gene3D" id="2.40.37.10">
    <property type="entry name" value="Lyase, Ornithine Decarboxylase, Chain A, domain 1"/>
    <property type="match status" value="1"/>
</dbReference>
<accession>A0A9N9TLC5</accession>
<dbReference type="Pfam" id="PF00278">
    <property type="entry name" value="Orn_DAP_Arg_deC"/>
    <property type="match status" value="1"/>
</dbReference>
<sequence>MHSSNKTLVLQDNTNIYDVIEKIVENPNYDEPFFICDIDQLIWNVENWKRLMPRVEIFYAVKCNYNREVLETFAALDLGFDCATMDEISKIIALDVSPNKIVFSNPTKIIEHLEYAKQTGVRAMTFDNEEELYKIKKHYPEAELLLRIRCDDESAKYVLGKKFGVLPGSEALDLLRLAKQLELTIIGVHFHVGSGCSDYYAYYKALCAAKGVFDAAIELGFPVKLIDIGGGYPGETINPIDKIAETTNAGLLDNFPDLSVKIIAEPGKYCCNTPYKLVTQIHSKKIVIDENNKKIRMYYVDVNVYNSLFSVLFGEYYKFRPVCENKNAQLHPCIIWGSTSDVNDKITDKFDYLPDLNIGDWLIVEETGAYTVSISCEYNGLSMPKSCAVISKKNWSFLTTKAPKPIRKEKFTFSLNDFLKDRDQPAIFRKIYF</sequence>
<evidence type="ECO:0000256" key="1">
    <source>
        <dbReference type="ARBA" id="ARBA00001933"/>
    </source>
</evidence>
<keyword evidence="5" id="KW-0456">Lyase</keyword>
<dbReference type="GO" id="GO:0033387">
    <property type="term" value="P:putrescine biosynthetic process from arginine, via ornithine"/>
    <property type="evidence" value="ECO:0007669"/>
    <property type="project" value="TreeGrafter"/>
</dbReference>
<feature type="domain" description="Orn/DAP/Arg decarboxylase 2 N-terminal" evidence="9">
    <location>
        <begin position="41"/>
        <end position="270"/>
    </location>
</feature>
<keyword evidence="4" id="KW-0620">Polyamine biosynthesis</keyword>
<evidence type="ECO:0000256" key="2">
    <source>
        <dbReference type="ARBA" id="ARBA00008872"/>
    </source>
</evidence>
<dbReference type="InterPro" id="IPR022644">
    <property type="entry name" value="De-COase2_N"/>
</dbReference>
<dbReference type="SUPFAM" id="SSF50621">
    <property type="entry name" value="Alanine racemase C-terminal domain-like"/>
    <property type="match status" value="1"/>
</dbReference>
<dbReference type="PANTHER" id="PTHR11482:SF6">
    <property type="entry name" value="ORNITHINE DECARBOXYLASE 1-RELATED"/>
    <property type="match status" value="1"/>
</dbReference>